<evidence type="ECO:0000256" key="2">
    <source>
        <dbReference type="ARBA" id="ARBA00004604"/>
    </source>
</evidence>
<evidence type="ECO:0000256" key="1">
    <source>
        <dbReference type="ARBA" id="ARBA00002889"/>
    </source>
</evidence>
<dbReference type="STRING" id="230819.A0A5C3L9T0"/>
<reference evidence="7 8" key="1">
    <citation type="journal article" date="2019" name="Nat. Ecol. Evol.">
        <title>Megaphylogeny resolves global patterns of mushroom evolution.</title>
        <authorList>
            <person name="Varga T."/>
            <person name="Krizsan K."/>
            <person name="Foldi C."/>
            <person name="Dima B."/>
            <person name="Sanchez-Garcia M."/>
            <person name="Sanchez-Ramirez S."/>
            <person name="Szollosi G.J."/>
            <person name="Szarkandi J.G."/>
            <person name="Papp V."/>
            <person name="Albert L."/>
            <person name="Andreopoulos W."/>
            <person name="Angelini C."/>
            <person name="Antonin V."/>
            <person name="Barry K.W."/>
            <person name="Bougher N.L."/>
            <person name="Buchanan P."/>
            <person name="Buyck B."/>
            <person name="Bense V."/>
            <person name="Catcheside P."/>
            <person name="Chovatia M."/>
            <person name="Cooper J."/>
            <person name="Damon W."/>
            <person name="Desjardin D."/>
            <person name="Finy P."/>
            <person name="Geml J."/>
            <person name="Haridas S."/>
            <person name="Hughes K."/>
            <person name="Justo A."/>
            <person name="Karasinski D."/>
            <person name="Kautmanova I."/>
            <person name="Kiss B."/>
            <person name="Kocsube S."/>
            <person name="Kotiranta H."/>
            <person name="LaButti K.M."/>
            <person name="Lechner B.E."/>
            <person name="Liimatainen K."/>
            <person name="Lipzen A."/>
            <person name="Lukacs Z."/>
            <person name="Mihaltcheva S."/>
            <person name="Morgado L.N."/>
            <person name="Niskanen T."/>
            <person name="Noordeloos M.E."/>
            <person name="Ohm R.A."/>
            <person name="Ortiz-Santana B."/>
            <person name="Ovrebo C."/>
            <person name="Racz N."/>
            <person name="Riley R."/>
            <person name="Savchenko A."/>
            <person name="Shiryaev A."/>
            <person name="Soop K."/>
            <person name="Spirin V."/>
            <person name="Szebenyi C."/>
            <person name="Tomsovsky M."/>
            <person name="Tulloss R.E."/>
            <person name="Uehling J."/>
            <person name="Grigoriev I.V."/>
            <person name="Vagvolgyi C."/>
            <person name="Papp T."/>
            <person name="Martin F.M."/>
            <person name="Miettinen O."/>
            <person name="Hibbett D.S."/>
            <person name="Nagy L.G."/>
        </authorList>
    </citation>
    <scope>NUCLEOTIDE SEQUENCE [LARGE SCALE GENOMIC DNA]</scope>
    <source>
        <strain evidence="7 8">CBS 121175</strain>
    </source>
</reference>
<dbReference type="InterPro" id="IPR019002">
    <property type="entry name" value="Ribosome_biogenesis_Nop16"/>
</dbReference>
<dbReference type="PANTHER" id="PTHR13243:SF1">
    <property type="entry name" value="NUCLEOLAR PROTEIN 16"/>
    <property type="match status" value="1"/>
</dbReference>
<evidence type="ECO:0000256" key="3">
    <source>
        <dbReference type="ARBA" id="ARBA00008479"/>
    </source>
</evidence>
<accession>A0A5C3L9T0</accession>
<comment type="subcellular location">
    <subcellularLocation>
        <location evidence="2">Nucleus</location>
        <location evidence="2">Nucleolus</location>
    </subcellularLocation>
</comment>
<dbReference type="Pfam" id="PF09420">
    <property type="entry name" value="Nop16"/>
    <property type="match status" value="1"/>
</dbReference>
<dbReference type="GO" id="GO:0042273">
    <property type="term" value="P:ribosomal large subunit biogenesis"/>
    <property type="evidence" value="ECO:0007669"/>
    <property type="project" value="TreeGrafter"/>
</dbReference>
<proteinExistence type="inferred from homology"/>
<sequence>MANPRQRRKSRSATHRPVSHSKNAKRNLKKSPTIRGPKALQDAWDKHKTVKQNYAQLGLVHDLNPIASGGSEMQLAPRYEDDNAGPSTSNEPTPTAGNSGSSIPKGFGRIIRDETGKVIGVEIEDDAMEAEDETMEDLEPQLDGRVCGQWTTGFGKSDIGEKAVGLVAELESIASRKQMNSTTLSVPQSSTGPNIRHPAAGELVYLQRLVDKYGDNVERMAKDRKLNPDQRTEGQLRRALKSSGFLKDSG</sequence>
<evidence type="ECO:0000313" key="7">
    <source>
        <dbReference type="EMBL" id="TFK29784.1"/>
    </source>
</evidence>
<dbReference type="OrthoDB" id="285729at2759"/>
<feature type="compositionally biased region" description="Polar residues" evidence="6">
    <location>
        <begin position="85"/>
        <end position="102"/>
    </location>
</feature>
<feature type="region of interest" description="Disordered" evidence="6">
    <location>
        <begin position="64"/>
        <end position="108"/>
    </location>
</feature>
<feature type="compositionally biased region" description="Basic and acidic residues" evidence="6">
    <location>
        <begin position="220"/>
        <end position="236"/>
    </location>
</feature>
<organism evidence="7 8">
    <name type="scientific">Coprinopsis marcescibilis</name>
    <name type="common">Agaric fungus</name>
    <name type="synonym">Psathyrella marcescibilis</name>
    <dbReference type="NCBI Taxonomy" id="230819"/>
    <lineage>
        <taxon>Eukaryota</taxon>
        <taxon>Fungi</taxon>
        <taxon>Dikarya</taxon>
        <taxon>Basidiomycota</taxon>
        <taxon>Agaricomycotina</taxon>
        <taxon>Agaricomycetes</taxon>
        <taxon>Agaricomycetidae</taxon>
        <taxon>Agaricales</taxon>
        <taxon>Agaricineae</taxon>
        <taxon>Psathyrellaceae</taxon>
        <taxon>Coprinopsis</taxon>
    </lineage>
</organism>
<dbReference type="PANTHER" id="PTHR13243">
    <property type="entry name" value="HSPC111 PROTEIN-RELATED"/>
    <property type="match status" value="1"/>
</dbReference>
<gene>
    <name evidence="7" type="ORF">FA15DRAFT_663049</name>
</gene>
<dbReference type="EMBL" id="ML210147">
    <property type="protein sequence ID" value="TFK29784.1"/>
    <property type="molecule type" value="Genomic_DNA"/>
</dbReference>
<feature type="region of interest" description="Disordered" evidence="6">
    <location>
        <begin position="1"/>
        <end position="45"/>
    </location>
</feature>
<keyword evidence="5" id="KW-0539">Nucleus</keyword>
<feature type="region of interest" description="Disordered" evidence="6">
    <location>
        <begin position="220"/>
        <end position="250"/>
    </location>
</feature>
<feature type="compositionally biased region" description="Basic residues" evidence="6">
    <location>
        <begin position="1"/>
        <end position="29"/>
    </location>
</feature>
<evidence type="ECO:0000256" key="4">
    <source>
        <dbReference type="ARBA" id="ARBA00015522"/>
    </source>
</evidence>
<keyword evidence="8" id="KW-1185">Reference proteome</keyword>
<protein>
    <recommendedName>
        <fullName evidence="4">Nucleolar protein 16</fullName>
    </recommendedName>
</protein>
<dbReference type="AlphaFoldDB" id="A0A5C3L9T0"/>
<name>A0A5C3L9T0_COPMA</name>
<comment type="similarity">
    <text evidence="3">Belongs to the NOP16 family.</text>
</comment>
<evidence type="ECO:0000313" key="8">
    <source>
        <dbReference type="Proteomes" id="UP000307440"/>
    </source>
</evidence>
<dbReference type="GO" id="GO:0005730">
    <property type="term" value="C:nucleolus"/>
    <property type="evidence" value="ECO:0007669"/>
    <property type="project" value="UniProtKB-SubCell"/>
</dbReference>
<evidence type="ECO:0000256" key="6">
    <source>
        <dbReference type="SAM" id="MobiDB-lite"/>
    </source>
</evidence>
<dbReference type="Proteomes" id="UP000307440">
    <property type="component" value="Unassembled WGS sequence"/>
</dbReference>
<evidence type="ECO:0000256" key="5">
    <source>
        <dbReference type="ARBA" id="ARBA00023242"/>
    </source>
</evidence>
<comment type="function">
    <text evidence="1">Involved in the biogenesis of the 60S ribosomal subunit.</text>
</comment>